<dbReference type="InterPro" id="IPR003593">
    <property type="entry name" value="AAA+_ATPase"/>
</dbReference>
<evidence type="ECO:0000256" key="7">
    <source>
        <dbReference type="ARBA" id="ARBA00022970"/>
    </source>
</evidence>
<dbReference type="PANTHER" id="PTHR43166:SF9">
    <property type="entry name" value="GLUTAMATE_ASPARTATE IMPORT ATP-BINDING PROTEIN GLTL"/>
    <property type="match status" value="1"/>
</dbReference>
<dbReference type="PROSITE" id="PS00211">
    <property type="entry name" value="ABC_TRANSPORTER_1"/>
    <property type="match status" value="1"/>
</dbReference>
<evidence type="ECO:0000313" key="11">
    <source>
        <dbReference type="Proteomes" id="UP000027318"/>
    </source>
</evidence>
<dbReference type="PANTHER" id="PTHR43166">
    <property type="entry name" value="AMINO ACID IMPORT ATP-BINDING PROTEIN"/>
    <property type="match status" value="1"/>
</dbReference>
<evidence type="ECO:0000256" key="5">
    <source>
        <dbReference type="ARBA" id="ARBA00022741"/>
    </source>
</evidence>
<dbReference type="AlphaFoldDB" id="A0A063XXW9"/>
<dbReference type="STRING" id="267850.ADINL_2097"/>
<dbReference type="SUPFAM" id="SSF52540">
    <property type="entry name" value="P-loop containing nucleoside triphosphate hydrolases"/>
    <property type="match status" value="1"/>
</dbReference>
<dbReference type="InterPro" id="IPR050086">
    <property type="entry name" value="MetN_ABC_transporter-like"/>
</dbReference>
<dbReference type="Pfam" id="PF00005">
    <property type="entry name" value="ABC_tran"/>
    <property type="match status" value="1"/>
</dbReference>
<keyword evidence="7" id="KW-0029">Amino-acid transport</keyword>
<evidence type="ECO:0000313" key="10">
    <source>
        <dbReference type="EMBL" id="KDE38968.1"/>
    </source>
</evidence>
<evidence type="ECO:0000256" key="8">
    <source>
        <dbReference type="ARBA" id="ARBA00023136"/>
    </source>
</evidence>
<name>A0A063XXW9_9GAMM</name>
<dbReference type="PROSITE" id="PS50893">
    <property type="entry name" value="ABC_TRANSPORTER_2"/>
    <property type="match status" value="1"/>
</dbReference>
<evidence type="ECO:0000256" key="1">
    <source>
        <dbReference type="ARBA" id="ARBA00004417"/>
    </source>
</evidence>
<keyword evidence="4" id="KW-1003">Cell membrane</keyword>
<dbReference type="GO" id="GO:0015424">
    <property type="term" value="F:ABC-type amino acid transporter activity"/>
    <property type="evidence" value="ECO:0007669"/>
    <property type="project" value="InterPro"/>
</dbReference>
<keyword evidence="6 10" id="KW-0067">ATP-binding</keyword>
<dbReference type="InterPro" id="IPR017871">
    <property type="entry name" value="ABC_transporter-like_CS"/>
</dbReference>
<dbReference type="GO" id="GO:0005524">
    <property type="term" value="F:ATP binding"/>
    <property type="evidence" value="ECO:0007669"/>
    <property type="project" value="UniProtKB-KW"/>
</dbReference>
<sequence>MTIETKTDTPMVEIVNVHKKFGDLEVLKGINLTVPKGKIVSIIGSSGSGKSTLLRSVNHLEVIDDGVIRLDGVQVNRPDMKGLAFERHINHIRQNMGMVFQHFNLFPHLSTLDNVTLAPRKLKGMARKEAEELGREYLNRVGLADKADVYPSRLSGGQKQRVAIARALAMQPKVMLFDEATSALDPELVEEVNLVMRDLAKEHMTMLIVTHEMAFARDVSDWAMFMEGGVVVEEGTPDKFFSNPDHERTRNFLRKHLSSQH</sequence>
<feature type="domain" description="ABC transporter" evidence="9">
    <location>
        <begin position="12"/>
        <end position="253"/>
    </location>
</feature>
<dbReference type="CDD" id="cd03262">
    <property type="entry name" value="ABC_HisP_GlnQ"/>
    <property type="match status" value="1"/>
</dbReference>
<comment type="subcellular location">
    <subcellularLocation>
        <location evidence="1">Cell inner membrane</location>
        <topology evidence="1">Peripheral membrane protein</topology>
    </subcellularLocation>
</comment>
<proteinExistence type="inferred from homology"/>
<dbReference type="GO" id="GO:0005886">
    <property type="term" value="C:plasma membrane"/>
    <property type="evidence" value="ECO:0007669"/>
    <property type="project" value="UniProtKB-SubCell"/>
</dbReference>
<keyword evidence="8" id="KW-0472">Membrane</keyword>
<gene>
    <name evidence="10" type="ORF">ADINL_2097</name>
</gene>
<keyword evidence="5" id="KW-0547">Nucleotide-binding</keyword>
<evidence type="ECO:0000256" key="4">
    <source>
        <dbReference type="ARBA" id="ARBA00022475"/>
    </source>
</evidence>
<keyword evidence="11" id="KW-1185">Reference proteome</keyword>
<comment type="similarity">
    <text evidence="2">Belongs to the ABC transporter superfamily.</text>
</comment>
<dbReference type="InterPro" id="IPR030679">
    <property type="entry name" value="ABC_ATPase_HisP-typ"/>
</dbReference>
<accession>A0A063XXW9</accession>
<evidence type="ECO:0000256" key="3">
    <source>
        <dbReference type="ARBA" id="ARBA00022448"/>
    </source>
</evidence>
<dbReference type="PIRSF" id="PIRSF039085">
    <property type="entry name" value="ABC_ATPase_HisP"/>
    <property type="match status" value="1"/>
</dbReference>
<evidence type="ECO:0000259" key="9">
    <source>
        <dbReference type="PROSITE" id="PS50893"/>
    </source>
</evidence>
<dbReference type="InterPro" id="IPR027417">
    <property type="entry name" value="P-loop_NTPase"/>
</dbReference>
<dbReference type="Gene3D" id="3.40.50.300">
    <property type="entry name" value="P-loop containing nucleotide triphosphate hydrolases"/>
    <property type="match status" value="1"/>
</dbReference>
<evidence type="ECO:0000256" key="2">
    <source>
        <dbReference type="ARBA" id="ARBA00005417"/>
    </source>
</evidence>
<evidence type="ECO:0000256" key="6">
    <source>
        <dbReference type="ARBA" id="ARBA00022840"/>
    </source>
</evidence>
<dbReference type="PATRIC" id="fig|267850.7.peg.2065"/>
<dbReference type="GO" id="GO:0016887">
    <property type="term" value="F:ATP hydrolysis activity"/>
    <property type="evidence" value="ECO:0007669"/>
    <property type="project" value="InterPro"/>
</dbReference>
<reference evidence="10 11" key="1">
    <citation type="journal article" date="2005" name="Int. J. Syst. Evol. Microbiol.">
        <title>Nitrincola lacisaponensis gen. nov., sp. nov., a novel alkaliphilic bacterium isolated from an alkaline, saline lake.</title>
        <authorList>
            <person name="Dimitriu P.A."/>
            <person name="Shukla S.K."/>
            <person name="Conradt J."/>
            <person name="Marquez M.C."/>
            <person name="Ventosa A."/>
            <person name="Maglia A."/>
            <person name="Peyton B.M."/>
            <person name="Pinkart H.C."/>
            <person name="Mormile M.R."/>
        </authorList>
    </citation>
    <scope>NUCLEOTIDE SEQUENCE [LARGE SCALE GENOMIC DNA]</scope>
    <source>
        <strain evidence="10 11">4CA</strain>
    </source>
</reference>
<dbReference type="Proteomes" id="UP000027318">
    <property type="component" value="Unassembled WGS sequence"/>
</dbReference>
<dbReference type="SMART" id="SM00382">
    <property type="entry name" value="AAA"/>
    <property type="match status" value="1"/>
</dbReference>
<dbReference type="InterPro" id="IPR003439">
    <property type="entry name" value="ABC_transporter-like_ATP-bd"/>
</dbReference>
<dbReference type="FunFam" id="3.40.50.300:FF:000020">
    <property type="entry name" value="Amino acid ABC transporter ATP-binding component"/>
    <property type="match status" value="1"/>
</dbReference>
<organism evidence="10 11">
    <name type="scientific">Nitrincola lacisaponensis</name>
    <dbReference type="NCBI Taxonomy" id="267850"/>
    <lineage>
        <taxon>Bacteria</taxon>
        <taxon>Pseudomonadati</taxon>
        <taxon>Pseudomonadota</taxon>
        <taxon>Gammaproteobacteria</taxon>
        <taxon>Oceanospirillales</taxon>
        <taxon>Oceanospirillaceae</taxon>
        <taxon>Nitrincola</taxon>
    </lineage>
</organism>
<dbReference type="EMBL" id="JMSZ01000032">
    <property type="protein sequence ID" value="KDE38968.1"/>
    <property type="molecule type" value="Genomic_DNA"/>
</dbReference>
<protein>
    <submittedName>
        <fullName evidence="10">Glutamine transport ATP-binding protein GlnQ</fullName>
    </submittedName>
</protein>
<comment type="caution">
    <text evidence="10">The sequence shown here is derived from an EMBL/GenBank/DDBJ whole genome shotgun (WGS) entry which is preliminary data.</text>
</comment>
<keyword evidence="3" id="KW-0813">Transport</keyword>